<dbReference type="GO" id="GO:0045329">
    <property type="term" value="P:carnitine biosynthetic process"/>
    <property type="evidence" value="ECO:0007669"/>
    <property type="project" value="TreeGrafter"/>
</dbReference>
<keyword evidence="4" id="KW-0223">Dioxygenase</keyword>
<feature type="domain" description="Gamma-butyrobetaine hydroxylase-like N-terminal" evidence="7">
    <location>
        <begin position="26"/>
        <end position="106"/>
    </location>
</feature>
<comment type="cofactor">
    <cofactor evidence="1">
        <name>Fe(2+)</name>
        <dbReference type="ChEBI" id="CHEBI:29033"/>
    </cofactor>
</comment>
<evidence type="ECO:0000313" key="8">
    <source>
        <dbReference type="EMBL" id="KRK05799.1"/>
    </source>
</evidence>
<evidence type="ECO:0000256" key="3">
    <source>
        <dbReference type="ARBA" id="ARBA00022723"/>
    </source>
</evidence>
<keyword evidence="9" id="KW-1185">Reference proteome</keyword>
<accession>A0A0R1EGC5</accession>
<dbReference type="OrthoDB" id="406634at2759"/>
<dbReference type="PANTHER" id="PTHR10696">
    <property type="entry name" value="GAMMA-BUTYROBETAINE HYDROXYLASE-RELATED"/>
    <property type="match status" value="1"/>
</dbReference>
<evidence type="ECO:0000256" key="2">
    <source>
        <dbReference type="ARBA" id="ARBA00008654"/>
    </source>
</evidence>
<evidence type="ECO:0000313" key="9">
    <source>
        <dbReference type="Proteomes" id="UP000002282"/>
    </source>
</evidence>
<dbReference type="InterPro" id="IPR042098">
    <property type="entry name" value="TauD-like_sf"/>
</dbReference>
<organism evidence="8 9">
    <name type="scientific">Drosophila yakuba</name>
    <name type="common">Fruit fly</name>
    <dbReference type="NCBI Taxonomy" id="7245"/>
    <lineage>
        <taxon>Eukaryota</taxon>
        <taxon>Metazoa</taxon>
        <taxon>Ecdysozoa</taxon>
        <taxon>Arthropoda</taxon>
        <taxon>Hexapoda</taxon>
        <taxon>Insecta</taxon>
        <taxon>Pterygota</taxon>
        <taxon>Neoptera</taxon>
        <taxon>Endopterygota</taxon>
        <taxon>Diptera</taxon>
        <taxon>Brachycera</taxon>
        <taxon>Muscomorpha</taxon>
        <taxon>Ephydroidea</taxon>
        <taxon>Drosophilidae</taxon>
        <taxon>Drosophila</taxon>
        <taxon>Sophophora</taxon>
    </lineage>
</organism>
<reference evidence="8 9" key="2">
    <citation type="journal article" date="2007" name="PLoS Biol.">
        <title>Principles of genome evolution in the Drosophila melanogaster species group.</title>
        <authorList>
            <person name="Ranz J.M."/>
            <person name="Maurin D."/>
            <person name="Chan Y.S."/>
            <person name="von Grotthuss M."/>
            <person name="Hillier L.W."/>
            <person name="Roote J."/>
            <person name="Ashburner M."/>
            <person name="Bergman C.M."/>
        </authorList>
    </citation>
    <scope>NUCLEOTIDE SEQUENCE [LARGE SCALE GENOMIC DNA]</scope>
    <source>
        <strain evidence="9">Tai18E2 / Tucson 14021-0261.01</strain>
    </source>
</reference>
<dbReference type="Gene3D" id="3.30.2020.30">
    <property type="match status" value="1"/>
</dbReference>
<dbReference type="SUPFAM" id="SSF51197">
    <property type="entry name" value="Clavaminate synthase-like"/>
    <property type="match status" value="1"/>
</dbReference>
<comment type="similarity">
    <text evidence="2">Belongs to the gamma-BBH/TMLD family.</text>
</comment>
<dbReference type="AlphaFoldDB" id="A0A0R1EGC5"/>
<evidence type="ECO:0000256" key="5">
    <source>
        <dbReference type="ARBA" id="ARBA00023002"/>
    </source>
</evidence>
<name>A0A0R1EGC5_DROYA</name>
<dbReference type="GO" id="GO:0051213">
    <property type="term" value="F:dioxygenase activity"/>
    <property type="evidence" value="ECO:0007669"/>
    <property type="project" value="UniProtKB-KW"/>
</dbReference>
<dbReference type="EMBL" id="CM000162">
    <property type="protein sequence ID" value="KRK05799.1"/>
    <property type="molecule type" value="Genomic_DNA"/>
</dbReference>
<dbReference type="InterPro" id="IPR010376">
    <property type="entry name" value="GBBH-like_N"/>
</dbReference>
<sequence>MLSCRQLISRLLPLRRTSTFGRVRATDYVEVQEEQGNLLKYPQAWLRDNCQCAECFHAATRARKSHWERGPLNIPVSQVAYNQEKKQLEIVWQDQHKSSFDLGWLRERDFGEAARKRYLKEVYKPPAQLWGKSEFEAVRREFQYQDVLQQDSALRDWLEALAVQGFAILKGAPNDTNVAKNLAKRIGYIKRTTYGYIPYLLATFSR</sequence>
<dbReference type="FunFam" id="3.30.2020.30:FF:000002">
    <property type="entry name" value="Putative gamma-butyrobetaine dioxygenase"/>
    <property type="match status" value="1"/>
</dbReference>
<evidence type="ECO:0000259" key="7">
    <source>
        <dbReference type="Pfam" id="PF06155"/>
    </source>
</evidence>
<protein>
    <submittedName>
        <fullName evidence="8">Uncharacterized protein, isoform B</fullName>
        <ecNumber evidence="8">1.-.-.-</ecNumber>
    </submittedName>
</protein>
<evidence type="ECO:0000256" key="4">
    <source>
        <dbReference type="ARBA" id="ARBA00022964"/>
    </source>
</evidence>
<dbReference type="GO" id="GO:0046872">
    <property type="term" value="F:metal ion binding"/>
    <property type="evidence" value="ECO:0007669"/>
    <property type="project" value="UniProtKB-KW"/>
</dbReference>
<keyword evidence="5 8" id="KW-0560">Oxidoreductase</keyword>
<reference evidence="8 9" key="1">
    <citation type="journal article" date="2007" name="Nature">
        <title>Evolution of genes and genomes on the Drosophila phylogeny.</title>
        <authorList>
            <consortium name="Drosophila 12 Genomes Consortium"/>
            <person name="Clark A.G."/>
            <person name="Eisen M.B."/>
            <person name="Smith D.R."/>
            <person name="Bergman C.M."/>
            <person name="Oliver B."/>
            <person name="Markow T.A."/>
            <person name="Kaufman T.C."/>
            <person name="Kellis M."/>
            <person name="Gelbart W."/>
            <person name="Iyer V.N."/>
            <person name="Pollard D.A."/>
            <person name="Sackton T.B."/>
            <person name="Larracuente A.M."/>
            <person name="Singh N.D."/>
            <person name="Abad J.P."/>
            <person name="Abt D.N."/>
            <person name="Adryan B."/>
            <person name="Aguade M."/>
            <person name="Akashi H."/>
            <person name="Anderson W.W."/>
            <person name="Aquadro C.F."/>
            <person name="Ardell D.H."/>
            <person name="Arguello R."/>
            <person name="Artieri C.G."/>
            <person name="Barbash D.A."/>
            <person name="Barker D."/>
            <person name="Barsanti P."/>
            <person name="Batterham P."/>
            <person name="Batzoglou S."/>
            <person name="Begun D."/>
            <person name="Bhutkar A."/>
            <person name="Blanco E."/>
            <person name="Bosak S.A."/>
            <person name="Bradley R.K."/>
            <person name="Brand A.D."/>
            <person name="Brent M.R."/>
            <person name="Brooks A.N."/>
            <person name="Brown R.H."/>
            <person name="Butlin R.K."/>
            <person name="Caggese C."/>
            <person name="Calvi B.R."/>
            <person name="Bernardo de Carvalho A."/>
            <person name="Caspi A."/>
            <person name="Castrezana S."/>
            <person name="Celniker S.E."/>
            <person name="Chang J.L."/>
            <person name="Chapple C."/>
            <person name="Chatterji S."/>
            <person name="Chinwalla A."/>
            <person name="Civetta A."/>
            <person name="Clifton S.W."/>
            <person name="Comeron J.M."/>
            <person name="Costello J.C."/>
            <person name="Coyne J.A."/>
            <person name="Daub J."/>
            <person name="David R.G."/>
            <person name="Delcher A.L."/>
            <person name="Delehaunty K."/>
            <person name="Do C.B."/>
            <person name="Ebling H."/>
            <person name="Edwards K."/>
            <person name="Eickbush T."/>
            <person name="Evans J.D."/>
            <person name="Filipski A."/>
            <person name="Findeiss S."/>
            <person name="Freyhult E."/>
            <person name="Fulton L."/>
            <person name="Fulton R."/>
            <person name="Garcia A.C."/>
            <person name="Gardiner A."/>
            <person name="Garfield D.A."/>
            <person name="Garvin B.E."/>
            <person name="Gibson G."/>
            <person name="Gilbert D."/>
            <person name="Gnerre S."/>
            <person name="Godfrey J."/>
            <person name="Good R."/>
            <person name="Gotea V."/>
            <person name="Gravely B."/>
            <person name="Greenberg A.J."/>
            <person name="Griffiths-Jones S."/>
            <person name="Gross S."/>
            <person name="Guigo R."/>
            <person name="Gustafson E.A."/>
            <person name="Haerty W."/>
            <person name="Hahn M.W."/>
            <person name="Halligan D.L."/>
            <person name="Halpern A.L."/>
            <person name="Halter G.M."/>
            <person name="Han M.V."/>
            <person name="Heger A."/>
            <person name="Hillier L."/>
            <person name="Hinrichs A.S."/>
            <person name="Holmes I."/>
            <person name="Hoskins R.A."/>
            <person name="Hubisz M.J."/>
            <person name="Hultmark D."/>
            <person name="Huntley M.A."/>
            <person name="Jaffe D.B."/>
            <person name="Jagadeeshan S."/>
            <person name="Jeck W.R."/>
            <person name="Johnson J."/>
            <person name="Jones C.D."/>
            <person name="Jordan W.C."/>
            <person name="Karpen G.H."/>
            <person name="Kataoka E."/>
            <person name="Keightley P.D."/>
            <person name="Kheradpour P."/>
            <person name="Kirkness E.F."/>
            <person name="Koerich L.B."/>
            <person name="Kristiansen K."/>
            <person name="Kudrna D."/>
            <person name="Kulathinal R.J."/>
            <person name="Kumar S."/>
            <person name="Kwok R."/>
            <person name="Lander E."/>
            <person name="Langley C.H."/>
            <person name="Lapoint R."/>
            <person name="Lazzaro B.P."/>
            <person name="Lee S.J."/>
            <person name="Levesque L."/>
            <person name="Li R."/>
            <person name="Lin C.F."/>
            <person name="Lin M.F."/>
            <person name="Lindblad-Toh K."/>
            <person name="Llopart A."/>
            <person name="Long M."/>
            <person name="Low L."/>
            <person name="Lozovsky E."/>
            <person name="Lu J."/>
            <person name="Luo M."/>
            <person name="Machado C.A."/>
            <person name="Makalowski W."/>
            <person name="Marzo M."/>
            <person name="Matsuda M."/>
            <person name="Matzkin L."/>
            <person name="McAllister B."/>
            <person name="McBride C.S."/>
            <person name="McKernan B."/>
            <person name="McKernan K."/>
            <person name="Mendez-Lago M."/>
            <person name="Minx P."/>
            <person name="Mollenhauer M.U."/>
            <person name="Montooth K."/>
            <person name="Mount S.M."/>
            <person name="Mu X."/>
            <person name="Myers E."/>
            <person name="Negre B."/>
            <person name="Newfeld S."/>
            <person name="Nielsen R."/>
            <person name="Noor M.A."/>
            <person name="O'Grady P."/>
            <person name="Pachter L."/>
            <person name="Papaceit M."/>
            <person name="Parisi M.J."/>
            <person name="Parisi M."/>
            <person name="Parts L."/>
            <person name="Pedersen J.S."/>
            <person name="Pesole G."/>
            <person name="Phillippy A.M."/>
            <person name="Ponting C.P."/>
            <person name="Pop M."/>
            <person name="Porcelli D."/>
            <person name="Powell J.R."/>
            <person name="Prohaska S."/>
            <person name="Pruitt K."/>
            <person name="Puig M."/>
            <person name="Quesneville H."/>
            <person name="Ram K.R."/>
            <person name="Rand D."/>
            <person name="Rasmussen M.D."/>
            <person name="Reed L.K."/>
            <person name="Reenan R."/>
            <person name="Reily A."/>
            <person name="Remington K.A."/>
            <person name="Rieger T.T."/>
            <person name="Ritchie M.G."/>
            <person name="Robin C."/>
            <person name="Rogers Y.H."/>
            <person name="Rohde C."/>
            <person name="Rozas J."/>
            <person name="Rubenfield M.J."/>
            <person name="Ruiz A."/>
            <person name="Russo S."/>
            <person name="Salzberg S.L."/>
            <person name="Sanchez-Gracia A."/>
            <person name="Saranga D.J."/>
            <person name="Sato H."/>
            <person name="Schaeffer S.W."/>
            <person name="Schatz M.C."/>
            <person name="Schlenke T."/>
            <person name="Schwartz R."/>
            <person name="Segarra C."/>
            <person name="Singh R.S."/>
            <person name="Sirot L."/>
            <person name="Sirota M."/>
            <person name="Sisneros N.B."/>
            <person name="Smith C.D."/>
            <person name="Smith T.F."/>
            <person name="Spieth J."/>
            <person name="Stage D.E."/>
            <person name="Stark A."/>
            <person name="Stephan W."/>
            <person name="Strausberg R.L."/>
            <person name="Strempel S."/>
            <person name="Sturgill D."/>
            <person name="Sutton G."/>
            <person name="Sutton G.G."/>
            <person name="Tao W."/>
            <person name="Teichmann S."/>
            <person name="Tobari Y.N."/>
            <person name="Tomimura Y."/>
            <person name="Tsolas J.M."/>
            <person name="Valente V.L."/>
            <person name="Venter E."/>
            <person name="Venter J.C."/>
            <person name="Vicario S."/>
            <person name="Vieira F.G."/>
            <person name="Vilella A.J."/>
            <person name="Villasante A."/>
            <person name="Walenz B."/>
            <person name="Wang J."/>
            <person name="Wasserman M."/>
            <person name="Watts T."/>
            <person name="Wilson D."/>
            <person name="Wilson R.K."/>
            <person name="Wing R.A."/>
            <person name="Wolfner M.F."/>
            <person name="Wong A."/>
            <person name="Wong G.K."/>
            <person name="Wu C.I."/>
            <person name="Wu G."/>
            <person name="Yamamoto D."/>
            <person name="Yang H.P."/>
            <person name="Yang S.P."/>
            <person name="Yorke J.A."/>
            <person name="Yoshida K."/>
            <person name="Zdobnov E."/>
            <person name="Zhang P."/>
            <person name="Zhang Y."/>
            <person name="Zimin A.V."/>
            <person name="Baldwin J."/>
            <person name="Abdouelleil A."/>
            <person name="Abdulkadir J."/>
            <person name="Abebe A."/>
            <person name="Abera B."/>
            <person name="Abreu J."/>
            <person name="Acer S.C."/>
            <person name="Aftuck L."/>
            <person name="Alexander A."/>
            <person name="An P."/>
            <person name="Anderson E."/>
            <person name="Anderson S."/>
            <person name="Arachi H."/>
            <person name="Azer M."/>
            <person name="Bachantsang P."/>
            <person name="Barry A."/>
            <person name="Bayul T."/>
            <person name="Berlin A."/>
            <person name="Bessette D."/>
            <person name="Bloom T."/>
            <person name="Blye J."/>
            <person name="Boguslavskiy L."/>
            <person name="Bonnet C."/>
            <person name="Boukhgalter B."/>
            <person name="Bourzgui I."/>
            <person name="Brown A."/>
            <person name="Cahill P."/>
            <person name="Channer S."/>
            <person name="Cheshatsang Y."/>
            <person name="Chuda L."/>
            <person name="Citroen M."/>
            <person name="Collymore A."/>
            <person name="Cooke P."/>
            <person name="Costello M."/>
            <person name="D'Aco K."/>
            <person name="Daza R."/>
            <person name="De Haan G."/>
            <person name="DeGray S."/>
            <person name="DeMaso C."/>
            <person name="Dhargay N."/>
            <person name="Dooley K."/>
            <person name="Dooley E."/>
            <person name="Doricent M."/>
            <person name="Dorje P."/>
            <person name="Dorjee K."/>
            <person name="Dupes A."/>
            <person name="Elong R."/>
            <person name="Falk J."/>
            <person name="Farina A."/>
            <person name="Faro S."/>
            <person name="Ferguson D."/>
            <person name="Fisher S."/>
            <person name="Foley C.D."/>
            <person name="Franke A."/>
            <person name="Friedrich D."/>
            <person name="Gadbois L."/>
            <person name="Gearin G."/>
            <person name="Gearin C.R."/>
            <person name="Giannoukos G."/>
            <person name="Goode T."/>
            <person name="Graham J."/>
            <person name="Grandbois E."/>
            <person name="Grewal S."/>
            <person name="Gyaltsen K."/>
            <person name="Hafez N."/>
            <person name="Hagos B."/>
            <person name="Hall J."/>
            <person name="Henson C."/>
            <person name="Hollinger A."/>
            <person name="Honan T."/>
            <person name="Huard M.D."/>
            <person name="Hughes L."/>
            <person name="Hurhula B."/>
            <person name="Husby M.E."/>
            <person name="Kamat A."/>
            <person name="Kanga B."/>
            <person name="Kashin S."/>
            <person name="Khazanovich D."/>
            <person name="Kisner P."/>
            <person name="Lance K."/>
            <person name="Lara M."/>
            <person name="Lee W."/>
            <person name="Lennon N."/>
            <person name="Letendre F."/>
            <person name="LeVine R."/>
            <person name="Lipovsky A."/>
            <person name="Liu X."/>
            <person name="Liu J."/>
            <person name="Liu S."/>
            <person name="Lokyitsang T."/>
            <person name="Lokyitsang Y."/>
            <person name="Lubonja R."/>
            <person name="Lui A."/>
            <person name="MacDonald P."/>
            <person name="Magnisalis V."/>
            <person name="Maru K."/>
            <person name="Matthews C."/>
            <person name="McCusker W."/>
            <person name="McDonough S."/>
            <person name="Mehta T."/>
            <person name="Meldrim J."/>
            <person name="Meneus L."/>
            <person name="Mihai O."/>
            <person name="Mihalev A."/>
            <person name="Mihova T."/>
            <person name="Mittelman R."/>
            <person name="Mlenga V."/>
            <person name="Montmayeur A."/>
            <person name="Mulrain L."/>
            <person name="Navidi A."/>
            <person name="Naylor J."/>
            <person name="Negash T."/>
            <person name="Nguyen T."/>
            <person name="Nguyen N."/>
            <person name="Nicol R."/>
            <person name="Norbu C."/>
            <person name="Norbu N."/>
            <person name="Novod N."/>
            <person name="O'Neill B."/>
            <person name="Osman S."/>
            <person name="Markiewicz E."/>
            <person name="Oyono O.L."/>
            <person name="Patti C."/>
            <person name="Phunkhang P."/>
            <person name="Pierre F."/>
            <person name="Priest M."/>
            <person name="Raghuraman S."/>
            <person name="Rege F."/>
            <person name="Reyes R."/>
            <person name="Rise C."/>
            <person name="Rogov P."/>
            <person name="Ross K."/>
            <person name="Ryan E."/>
            <person name="Settipalli S."/>
            <person name="Shea T."/>
            <person name="Sherpa N."/>
            <person name="Shi L."/>
            <person name="Shih D."/>
            <person name="Sparrow T."/>
            <person name="Spaulding J."/>
            <person name="Stalker J."/>
            <person name="Stange-Thomann N."/>
            <person name="Stavropoulos S."/>
            <person name="Stone C."/>
            <person name="Strader C."/>
            <person name="Tesfaye S."/>
            <person name="Thomson T."/>
            <person name="Thoulutsang Y."/>
            <person name="Thoulutsang D."/>
            <person name="Topham K."/>
            <person name="Topping I."/>
            <person name="Tsamla T."/>
            <person name="Vassiliev H."/>
            <person name="Vo A."/>
            <person name="Wangchuk T."/>
            <person name="Wangdi T."/>
            <person name="Weiand M."/>
            <person name="Wilkinson J."/>
            <person name="Wilson A."/>
            <person name="Yadav S."/>
            <person name="Young G."/>
            <person name="Yu Q."/>
            <person name="Zembek L."/>
            <person name="Zhong D."/>
            <person name="Zimmer A."/>
            <person name="Zwirko Z."/>
            <person name="Jaffe D.B."/>
            <person name="Alvarez P."/>
            <person name="Brockman W."/>
            <person name="Butler J."/>
            <person name="Chin C."/>
            <person name="Gnerre S."/>
            <person name="Grabherr M."/>
            <person name="Kleber M."/>
            <person name="Mauceli E."/>
            <person name="MacCallum I."/>
        </authorList>
    </citation>
    <scope>NUCLEOTIDE SEQUENCE [LARGE SCALE GENOMIC DNA]</scope>
    <source>
        <strain evidence="9">Tai18E2 / Tucson 14021-0261.01</strain>
    </source>
</reference>
<gene>
    <name evidence="8" type="primary">Dyak\GE16657</name>
    <name evidence="8" type="synonym">dyak_GLEANR_18058</name>
    <name evidence="8" type="synonym">GE16657</name>
    <name evidence="8" type="ORF">Dyak_GE16657</name>
</gene>
<dbReference type="Pfam" id="PF06155">
    <property type="entry name" value="GBBH-like_N"/>
    <property type="match status" value="1"/>
</dbReference>
<evidence type="ECO:0000256" key="6">
    <source>
        <dbReference type="ARBA" id="ARBA00023004"/>
    </source>
</evidence>
<keyword evidence="3" id="KW-0479">Metal-binding</keyword>
<dbReference type="EC" id="1.-.-.-" evidence="8"/>
<dbReference type="GO" id="GO:0005739">
    <property type="term" value="C:mitochondrion"/>
    <property type="evidence" value="ECO:0007669"/>
    <property type="project" value="TreeGrafter"/>
</dbReference>
<dbReference type="InterPro" id="IPR050411">
    <property type="entry name" value="AlphaKG_dependent_hydroxylases"/>
</dbReference>
<keyword evidence="6" id="KW-0408">Iron</keyword>
<dbReference type="Gene3D" id="3.60.130.10">
    <property type="entry name" value="Clavaminate synthase-like"/>
    <property type="match status" value="1"/>
</dbReference>
<dbReference type="PANTHER" id="PTHR10696:SF33">
    <property type="entry name" value="GAMMA-BUTYROBETAINE DIOXYGENASE"/>
    <property type="match status" value="1"/>
</dbReference>
<evidence type="ECO:0000256" key="1">
    <source>
        <dbReference type="ARBA" id="ARBA00001954"/>
    </source>
</evidence>
<proteinExistence type="inferred from homology"/>
<dbReference type="Proteomes" id="UP000002282">
    <property type="component" value="Chromosome X"/>
</dbReference>
<dbReference type="InterPro" id="IPR038492">
    <property type="entry name" value="GBBH-like_N_sf"/>
</dbReference>